<organism evidence="11 12">
    <name type="scientific">Batrachochytrium salamandrivorans</name>
    <dbReference type="NCBI Taxonomy" id="1357716"/>
    <lineage>
        <taxon>Eukaryota</taxon>
        <taxon>Fungi</taxon>
        <taxon>Fungi incertae sedis</taxon>
        <taxon>Chytridiomycota</taxon>
        <taxon>Chytridiomycota incertae sedis</taxon>
        <taxon>Chytridiomycetes</taxon>
        <taxon>Rhizophydiales</taxon>
        <taxon>Rhizophydiales incertae sedis</taxon>
        <taxon>Batrachochytrium</taxon>
    </lineage>
</organism>
<dbReference type="InterPro" id="IPR000719">
    <property type="entry name" value="Prot_kinase_dom"/>
</dbReference>
<accession>A0ABQ8FM98</accession>
<dbReference type="Pfam" id="PF00069">
    <property type="entry name" value="Pkinase"/>
    <property type="match status" value="1"/>
</dbReference>
<feature type="compositionally biased region" description="Polar residues" evidence="9">
    <location>
        <begin position="31"/>
        <end position="43"/>
    </location>
</feature>
<evidence type="ECO:0000256" key="7">
    <source>
        <dbReference type="ARBA" id="ARBA00047899"/>
    </source>
</evidence>
<dbReference type="Proteomes" id="UP001648503">
    <property type="component" value="Unassembled WGS sequence"/>
</dbReference>
<comment type="catalytic activity">
    <reaction evidence="8">
        <text>L-seryl-[protein] + ATP = O-phospho-L-seryl-[protein] + ADP + H(+)</text>
        <dbReference type="Rhea" id="RHEA:17989"/>
        <dbReference type="Rhea" id="RHEA-COMP:9863"/>
        <dbReference type="Rhea" id="RHEA-COMP:11604"/>
        <dbReference type="ChEBI" id="CHEBI:15378"/>
        <dbReference type="ChEBI" id="CHEBI:29999"/>
        <dbReference type="ChEBI" id="CHEBI:30616"/>
        <dbReference type="ChEBI" id="CHEBI:83421"/>
        <dbReference type="ChEBI" id="CHEBI:456216"/>
        <dbReference type="EC" id="2.7.11.1"/>
    </reaction>
</comment>
<feature type="domain" description="Protein kinase" evidence="10">
    <location>
        <begin position="59"/>
        <end position="338"/>
    </location>
</feature>
<name>A0ABQ8FM98_9FUNG</name>
<comment type="catalytic activity">
    <reaction evidence="7">
        <text>L-threonyl-[protein] + ATP = O-phospho-L-threonyl-[protein] + ADP + H(+)</text>
        <dbReference type="Rhea" id="RHEA:46608"/>
        <dbReference type="Rhea" id="RHEA-COMP:11060"/>
        <dbReference type="Rhea" id="RHEA-COMP:11605"/>
        <dbReference type="ChEBI" id="CHEBI:15378"/>
        <dbReference type="ChEBI" id="CHEBI:30013"/>
        <dbReference type="ChEBI" id="CHEBI:30616"/>
        <dbReference type="ChEBI" id="CHEBI:61977"/>
        <dbReference type="ChEBI" id="CHEBI:456216"/>
        <dbReference type="EC" id="2.7.11.1"/>
    </reaction>
</comment>
<evidence type="ECO:0000259" key="10">
    <source>
        <dbReference type="PROSITE" id="PS50011"/>
    </source>
</evidence>
<feature type="compositionally biased region" description="Basic and acidic residues" evidence="9">
    <location>
        <begin position="348"/>
        <end position="359"/>
    </location>
</feature>
<dbReference type="PROSITE" id="PS00108">
    <property type="entry name" value="PROTEIN_KINASE_ST"/>
    <property type="match status" value="1"/>
</dbReference>
<dbReference type="InterPro" id="IPR008271">
    <property type="entry name" value="Ser/Thr_kinase_AS"/>
</dbReference>
<keyword evidence="2" id="KW-0723">Serine/threonine-protein kinase</keyword>
<evidence type="ECO:0000313" key="12">
    <source>
        <dbReference type="Proteomes" id="UP001648503"/>
    </source>
</evidence>
<keyword evidence="12" id="KW-1185">Reference proteome</keyword>
<gene>
    <name evidence="11" type="ORF">BASA50_002056</name>
</gene>
<evidence type="ECO:0000256" key="6">
    <source>
        <dbReference type="ARBA" id="ARBA00022840"/>
    </source>
</evidence>
<feature type="region of interest" description="Disordered" evidence="9">
    <location>
        <begin position="16"/>
        <end position="48"/>
    </location>
</feature>
<evidence type="ECO:0000256" key="5">
    <source>
        <dbReference type="ARBA" id="ARBA00022777"/>
    </source>
</evidence>
<feature type="compositionally biased region" description="Polar residues" evidence="9">
    <location>
        <begin position="442"/>
        <end position="475"/>
    </location>
</feature>
<dbReference type="PANTHER" id="PTHR22967">
    <property type="entry name" value="SERINE/THREONINE PROTEIN KINASE"/>
    <property type="match status" value="1"/>
</dbReference>
<feature type="region of interest" description="Disordered" evidence="9">
    <location>
        <begin position="762"/>
        <end position="824"/>
    </location>
</feature>
<feature type="region of interest" description="Disordered" evidence="9">
    <location>
        <begin position="348"/>
        <end position="375"/>
    </location>
</feature>
<keyword evidence="3" id="KW-0808">Transferase</keyword>
<dbReference type="EMBL" id="JAFCIX010000028">
    <property type="protein sequence ID" value="KAH6600672.1"/>
    <property type="molecule type" value="Genomic_DNA"/>
</dbReference>
<evidence type="ECO:0000256" key="8">
    <source>
        <dbReference type="ARBA" id="ARBA00048679"/>
    </source>
</evidence>
<dbReference type="SUPFAM" id="SSF56112">
    <property type="entry name" value="Protein kinase-like (PK-like)"/>
    <property type="match status" value="1"/>
</dbReference>
<sequence>MNNLAKGISGLQLSATNGAATASRSPGRPPSNISMSIDSTTPPGTFPPMTVVKLSRSQVTVERFLAEGGSAHVYLVTMVGDAQQRAVLKRIACPDQTSLKELRQEVDVHKCVSGHKNIVRYIDSLIGPLQTGGFEVLILMEYCEGGHLVDFLNTRLDTRLTEDEVLRIFSDVCEAIAHLHERSTPIAHRDIKIENVLISGDGTCKLCDFGSCTTRTILPNTVMATQEIRDLEYEIGKVTTLQYRSPEMCDFYQKKGMCEKVDTWAMGILLFKLCFFTTPFEDGGILAILNAHYTIPKFPLYSSKLISLIQSLLEVDVLKRLNIFQTYAIVCDMRHTVYDLKTPPLPSKADHHLQMDDSSKAANRSSKSINSAGATSGLQTHVNGVIVSGVTPMRRGRPKANTYDSVADAPSPFQSSGDLLSFPPNISASSVSPMAIPIHSSPFDSPKSTQPTSSQHSSGTSVTTAIGTSQGTNNPGHIVSQPFPNDIFSSFSDGFSASRVQFSTSNREYSHSRGHSLNDSHIPPAKSTSYIVGLEGRDPFTPISQSQQPTVQQESSFWNRHSRHIPPMPPGTLPSESSILRSTSNLHSRPISWGGPMTSSHSYQQHSNDAFSTSPLSVPIAGASPSVTYAASSRPSSTGEWPALMYSDNNSPPIEQHHLSMQPGNSAPQRQMPNVSLSQLASMPSFHMIKPLSASAQQAFSPLTTSFIPTDSEWNNPSLVPQPPAKPPRANRMSIQNLNQSQLLDHLPDTLESSGALEWPISSPAPSFEHARDLSVSTTSKPSSIDMFGQPAMTPLLPATPSWQPLVPTPITSDPKRQSLSDRQ</sequence>
<dbReference type="SMART" id="SM00220">
    <property type="entry name" value="S_TKc"/>
    <property type="match status" value="1"/>
</dbReference>
<dbReference type="PANTHER" id="PTHR22967:SF57">
    <property type="entry name" value="AUXILIN, ISOFORM A-RELATED"/>
    <property type="match status" value="1"/>
</dbReference>
<keyword evidence="4" id="KW-0547">Nucleotide-binding</keyword>
<proteinExistence type="predicted"/>
<keyword evidence="6" id="KW-0067">ATP-binding</keyword>
<feature type="compositionally biased region" description="Basic and acidic residues" evidence="9">
    <location>
        <begin position="814"/>
        <end position="824"/>
    </location>
</feature>
<evidence type="ECO:0000256" key="2">
    <source>
        <dbReference type="ARBA" id="ARBA00022527"/>
    </source>
</evidence>
<dbReference type="Gene3D" id="1.10.510.10">
    <property type="entry name" value="Transferase(Phosphotransferase) domain 1"/>
    <property type="match status" value="1"/>
</dbReference>
<dbReference type="EC" id="2.7.11.1" evidence="1"/>
<evidence type="ECO:0000256" key="1">
    <source>
        <dbReference type="ARBA" id="ARBA00012513"/>
    </source>
</evidence>
<evidence type="ECO:0000256" key="3">
    <source>
        <dbReference type="ARBA" id="ARBA00022679"/>
    </source>
</evidence>
<feature type="compositionally biased region" description="Polar residues" evidence="9">
    <location>
        <begin position="360"/>
        <end position="375"/>
    </location>
</feature>
<evidence type="ECO:0000313" key="11">
    <source>
        <dbReference type="EMBL" id="KAH6600672.1"/>
    </source>
</evidence>
<protein>
    <recommendedName>
        <fullName evidence="1">non-specific serine/threonine protein kinase</fullName>
        <ecNumber evidence="1">2.7.11.1</ecNumber>
    </recommendedName>
</protein>
<evidence type="ECO:0000256" key="9">
    <source>
        <dbReference type="SAM" id="MobiDB-lite"/>
    </source>
</evidence>
<dbReference type="PROSITE" id="PS50011">
    <property type="entry name" value="PROTEIN_KINASE_DOM"/>
    <property type="match status" value="1"/>
</dbReference>
<evidence type="ECO:0000256" key="4">
    <source>
        <dbReference type="ARBA" id="ARBA00022741"/>
    </source>
</evidence>
<keyword evidence="5" id="KW-0418">Kinase</keyword>
<dbReference type="InterPro" id="IPR011009">
    <property type="entry name" value="Kinase-like_dom_sf"/>
</dbReference>
<comment type="caution">
    <text evidence="11">The sequence shown here is derived from an EMBL/GenBank/DDBJ whole genome shotgun (WGS) entry which is preliminary data.</text>
</comment>
<feature type="region of interest" description="Disordered" evidence="9">
    <location>
        <begin position="437"/>
        <end position="481"/>
    </location>
</feature>
<reference evidence="11 12" key="1">
    <citation type="submission" date="2021-02" db="EMBL/GenBank/DDBJ databases">
        <title>Variation within the Batrachochytrium salamandrivorans European outbreak.</title>
        <authorList>
            <person name="Kelly M."/>
            <person name="Pasmans F."/>
            <person name="Shea T.P."/>
            <person name="Munoz J.F."/>
            <person name="Carranza S."/>
            <person name="Cuomo C.A."/>
            <person name="Martel A."/>
        </authorList>
    </citation>
    <scope>NUCLEOTIDE SEQUENCE [LARGE SCALE GENOMIC DNA]</scope>
    <source>
        <strain evidence="11 12">AMFP18/2</strain>
    </source>
</reference>